<dbReference type="HOGENOM" id="CLU_2557546_0_0_6"/>
<dbReference type="PIR" id="D82630">
    <property type="entry name" value="D82630"/>
</dbReference>
<gene>
    <name evidence="1" type="ordered locus">XF_1852</name>
</gene>
<reference evidence="1 2" key="1">
    <citation type="journal article" date="2000" name="Nature">
        <title>The genome sequence of the plant pathogen Xylella fastidiosa.</title>
        <authorList>
            <person name="Simpson A.J."/>
            <person name="Reinach F.C."/>
            <person name="Arruda P."/>
            <person name="Abreu F.A."/>
            <person name="Acencio M."/>
            <person name="Alvarenga R."/>
            <person name="Alves L.M."/>
            <person name="Araya J.E."/>
            <person name="Baia G.S."/>
            <person name="Baptista C.S."/>
            <person name="Barros M.H."/>
            <person name="Bonaccorsi E.D."/>
            <person name="Bordin S."/>
            <person name="Bove J.M."/>
            <person name="Briones M.R."/>
            <person name="Bueno M.R."/>
            <person name="Camargo A.A."/>
            <person name="Camargo L.E."/>
            <person name="Carraro D.M."/>
            <person name="Carrer H."/>
            <person name="Colauto N.B."/>
            <person name="Colombo C."/>
            <person name="Costa F.F."/>
            <person name="Costa M.C."/>
            <person name="Costa-Neto C.M."/>
            <person name="Coutinho L.L."/>
            <person name="Cristofani M."/>
            <person name="Dias-Neto E."/>
            <person name="Docena C."/>
            <person name="El-Dorry H."/>
            <person name="Facincani A.P."/>
            <person name="Ferreira A.J."/>
            <person name="Ferreira V.C."/>
            <person name="Ferro J.A."/>
            <person name="Fraga J.S."/>
            <person name="Franca S.C."/>
            <person name="Franco M.C."/>
            <person name="Frohme M."/>
            <person name="Furlan L.R."/>
            <person name="Garnier M."/>
            <person name="Goldman G.H."/>
            <person name="Goldman M.H."/>
            <person name="Gomes S.L."/>
            <person name="Gruber A."/>
            <person name="Ho P.L."/>
            <person name="Hoheisel J.D."/>
            <person name="Junqueira M.L."/>
            <person name="Kemper E.L."/>
            <person name="Kitajima J.P."/>
            <person name="Krieger J.E."/>
            <person name="Kuramae E.E."/>
            <person name="Laigret F."/>
            <person name="Lambais M.R."/>
            <person name="Leite L.C."/>
            <person name="Lemos E.G."/>
            <person name="Lemos M.V."/>
            <person name="Lopes S.A."/>
            <person name="Lopes C.R."/>
            <person name="Machado J.A."/>
            <person name="Machado M.A."/>
            <person name="Madeira A.M."/>
            <person name="Madeira H.M."/>
            <person name="Marino C.L."/>
            <person name="Marques M.V."/>
            <person name="Martins E.A."/>
            <person name="Martins E.M."/>
            <person name="Matsukuma A.Y."/>
            <person name="Menck C.F."/>
            <person name="Miracca E.C."/>
            <person name="Miyaki C.Y."/>
            <person name="Monteriro-Vitorello C.B."/>
            <person name="Moon D.H."/>
            <person name="Nagai M.A."/>
            <person name="Nascimento A.L."/>
            <person name="Netto L.E."/>
            <person name="Nhani A.Jr."/>
            <person name="Nobrega F.G."/>
            <person name="Nunes L.R."/>
            <person name="Oliveira M.A."/>
            <person name="de Oliveira M.C."/>
            <person name="de Oliveira R.C."/>
            <person name="Palmieri D.A."/>
            <person name="Paris A."/>
            <person name="Peixoto B.R."/>
            <person name="Pereira G.A."/>
            <person name="Pereira H.A.Jr."/>
            <person name="Pesquero J.B."/>
            <person name="Quaggio R.B."/>
            <person name="Roberto P.G."/>
            <person name="Rodrigues V."/>
            <person name="de M Rosa A.J."/>
            <person name="de Rosa V.E.Jr."/>
            <person name="de Sa R.G."/>
            <person name="Santelli R.V."/>
            <person name="Sawasaki H.E."/>
            <person name="da Silva A.C."/>
            <person name="da Silva A.M."/>
            <person name="da Silva F.R."/>
            <person name="da Silva W.A.Jr."/>
            <person name="da Silveira J.F."/>
            <person name="Silvestri M.L."/>
            <person name="Siqueira W.J."/>
            <person name="de Souza A.A."/>
            <person name="de Souza A.P."/>
            <person name="Terenzi M.F."/>
            <person name="Truffi D."/>
            <person name="Tsai S.M."/>
            <person name="Tsuhako M.H."/>
            <person name="Vallada H."/>
            <person name="Van Sluys M.A."/>
            <person name="Verjovski-Almeida S."/>
            <person name="Vettore A.L."/>
            <person name="Zago M.A."/>
            <person name="Zatz M."/>
            <person name="Meidanis J."/>
            <person name="Setubal J.C."/>
        </authorList>
    </citation>
    <scope>NUCLEOTIDE SEQUENCE [LARGE SCALE GENOMIC DNA]</scope>
    <source>
        <strain evidence="1 2">9a5c</strain>
    </source>
</reference>
<sequence>MIHVLNKGKELKNFAPMGGASENRKQKTKHAKPCSLLIASSLLGLLNPLNSVMPSTGKKMTGAKTLKKTKRIYGFSLLLQCD</sequence>
<dbReference type="KEGG" id="xfa:XF_1852"/>
<name>Q9PCC9_XYLFA</name>
<evidence type="ECO:0000313" key="2">
    <source>
        <dbReference type="Proteomes" id="UP000000812"/>
    </source>
</evidence>
<protein>
    <submittedName>
        <fullName evidence="1">Uncharacterized protein</fullName>
    </submittedName>
</protein>
<dbReference type="EMBL" id="AE003849">
    <property type="protein sequence ID" value="AAF84658.1"/>
    <property type="molecule type" value="Genomic_DNA"/>
</dbReference>
<accession>Q9PCC9</accession>
<dbReference type="Proteomes" id="UP000000812">
    <property type="component" value="Chromosome"/>
</dbReference>
<proteinExistence type="predicted"/>
<dbReference type="AlphaFoldDB" id="Q9PCC9"/>
<evidence type="ECO:0000313" key="1">
    <source>
        <dbReference type="EMBL" id="AAF84658.1"/>
    </source>
</evidence>
<organism evidence="1 2">
    <name type="scientific">Xylella fastidiosa (strain 9a5c)</name>
    <dbReference type="NCBI Taxonomy" id="160492"/>
    <lineage>
        <taxon>Bacteria</taxon>
        <taxon>Pseudomonadati</taxon>
        <taxon>Pseudomonadota</taxon>
        <taxon>Gammaproteobacteria</taxon>
        <taxon>Lysobacterales</taxon>
        <taxon>Lysobacteraceae</taxon>
        <taxon>Xylella</taxon>
    </lineage>
</organism>